<dbReference type="AlphaFoldDB" id="A0A1A9WIL0"/>
<keyword evidence="2" id="KW-0812">Transmembrane</keyword>
<dbReference type="Proteomes" id="UP000091820">
    <property type="component" value="Unassembled WGS sequence"/>
</dbReference>
<feature type="compositionally biased region" description="Low complexity" evidence="1">
    <location>
        <begin position="54"/>
        <end position="63"/>
    </location>
</feature>
<feature type="transmembrane region" description="Helical" evidence="2">
    <location>
        <begin position="127"/>
        <end position="150"/>
    </location>
</feature>
<dbReference type="EnsemblMetazoa" id="GBRI021094-RA">
    <property type="protein sequence ID" value="GBRI021094-PA"/>
    <property type="gene ID" value="GBRI021094"/>
</dbReference>
<evidence type="ECO:0000256" key="2">
    <source>
        <dbReference type="SAM" id="Phobius"/>
    </source>
</evidence>
<feature type="region of interest" description="Disordered" evidence="1">
    <location>
        <begin position="39"/>
        <end position="76"/>
    </location>
</feature>
<accession>A0A1A9WIL0</accession>
<evidence type="ECO:0000256" key="1">
    <source>
        <dbReference type="SAM" id="MobiDB-lite"/>
    </source>
</evidence>
<proteinExistence type="predicted"/>
<keyword evidence="2" id="KW-0472">Membrane</keyword>
<reference evidence="3" key="2">
    <citation type="submission" date="2020-05" db="UniProtKB">
        <authorList>
            <consortium name="EnsemblMetazoa"/>
        </authorList>
    </citation>
    <scope>IDENTIFICATION</scope>
    <source>
        <strain evidence="3">IAEA</strain>
    </source>
</reference>
<name>A0A1A9WIL0_9MUSC</name>
<keyword evidence="2" id="KW-1133">Transmembrane helix</keyword>
<keyword evidence="4" id="KW-1185">Reference proteome</keyword>
<reference evidence="4" key="1">
    <citation type="submission" date="2014-03" db="EMBL/GenBank/DDBJ databases">
        <authorList>
            <person name="Aksoy S."/>
            <person name="Warren W."/>
            <person name="Wilson R.K."/>
        </authorList>
    </citation>
    <scope>NUCLEOTIDE SEQUENCE [LARGE SCALE GENOMIC DNA]</scope>
    <source>
        <strain evidence="4">IAEA</strain>
    </source>
</reference>
<sequence>MRLFSQKRSSVRRRIIMDIQSTCAYLLYIVFRRRKQAGGQPTKLTNRAKPAKPAKPAKLANKAGSQGVRQSGRHGMHMSMSMSGRIRIYFYTIECCLKLQESTARQHGCNAPAKREKKIKPIITSNTVSTLSAAVAAAAASIPAVCYLLFASFLHLRLLNVRHAAIYYAFGTRKYVLTICETST</sequence>
<evidence type="ECO:0000313" key="4">
    <source>
        <dbReference type="Proteomes" id="UP000091820"/>
    </source>
</evidence>
<dbReference type="VEuPathDB" id="VectorBase:GBRI021094"/>
<organism evidence="3 4">
    <name type="scientific">Glossina brevipalpis</name>
    <dbReference type="NCBI Taxonomy" id="37001"/>
    <lineage>
        <taxon>Eukaryota</taxon>
        <taxon>Metazoa</taxon>
        <taxon>Ecdysozoa</taxon>
        <taxon>Arthropoda</taxon>
        <taxon>Hexapoda</taxon>
        <taxon>Insecta</taxon>
        <taxon>Pterygota</taxon>
        <taxon>Neoptera</taxon>
        <taxon>Endopterygota</taxon>
        <taxon>Diptera</taxon>
        <taxon>Brachycera</taxon>
        <taxon>Muscomorpha</taxon>
        <taxon>Hippoboscoidea</taxon>
        <taxon>Glossinidae</taxon>
        <taxon>Glossina</taxon>
    </lineage>
</organism>
<evidence type="ECO:0000313" key="3">
    <source>
        <dbReference type="EnsemblMetazoa" id="GBRI021094-PA"/>
    </source>
</evidence>
<protein>
    <submittedName>
        <fullName evidence="3">Uncharacterized protein</fullName>
    </submittedName>
</protein>